<dbReference type="InterPro" id="IPR005467">
    <property type="entry name" value="His_kinase_dom"/>
</dbReference>
<dbReference type="RefSeq" id="WP_226605900.1">
    <property type="nucleotide sequence ID" value="NZ_JAJAQI010000007.1"/>
</dbReference>
<dbReference type="InterPro" id="IPR003661">
    <property type="entry name" value="HisK_dim/P_dom"/>
</dbReference>
<proteinExistence type="predicted"/>
<comment type="caution">
    <text evidence="14">The sequence shown here is derived from an EMBL/GenBank/DDBJ whole genome shotgun (WGS) entry which is preliminary data.</text>
</comment>
<dbReference type="InterPro" id="IPR036097">
    <property type="entry name" value="HisK_dim/P_sf"/>
</dbReference>
<evidence type="ECO:0000256" key="5">
    <source>
        <dbReference type="ARBA" id="ARBA00022553"/>
    </source>
</evidence>
<name>A0A9X1IB91_9PROT</name>
<evidence type="ECO:0000256" key="8">
    <source>
        <dbReference type="ARBA" id="ARBA00022777"/>
    </source>
</evidence>
<keyword evidence="5" id="KW-0597">Phosphoprotein</keyword>
<feature type="transmembrane region" description="Helical" evidence="11">
    <location>
        <begin position="6"/>
        <end position="30"/>
    </location>
</feature>
<dbReference type="Gene3D" id="1.10.287.130">
    <property type="match status" value="1"/>
</dbReference>
<comment type="catalytic activity">
    <reaction evidence="1">
        <text>ATP + protein L-histidine = ADP + protein N-phospho-L-histidine.</text>
        <dbReference type="EC" id="2.7.13.3"/>
    </reaction>
</comment>
<keyword evidence="4" id="KW-1003">Cell membrane</keyword>
<dbReference type="PROSITE" id="PS50885">
    <property type="entry name" value="HAMP"/>
    <property type="match status" value="1"/>
</dbReference>
<evidence type="ECO:0000256" key="6">
    <source>
        <dbReference type="ARBA" id="ARBA00022679"/>
    </source>
</evidence>
<feature type="region of interest" description="Disordered" evidence="10">
    <location>
        <begin position="465"/>
        <end position="489"/>
    </location>
</feature>
<gene>
    <name evidence="14" type="ORF">LHA35_06200</name>
</gene>
<organism evidence="14 15">
    <name type="scientific">Roseicella aerolata</name>
    <dbReference type="NCBI Taxonomy" id="2883479"/>
    <lineage>
        <taxon>Bacteria</taxon>
        <taxon>Pseudomonadati</taxon>
        <taxon>Pseudomonadota</taxon>
        <taxon>Alphaproteobacteria</taxon>
        <taxon>Acetobacterales</taxon>
        <taxon>Roseomonadaceae</taxon>
        <taxon>Roseicella</taxon>
    </lineage>
</organism>
<dbReference type="GO" id="GO:0005886">
    <property type="term" value="C:plasma membrane"/>
    <property type="evidence" value="ECO:0007669"/>
    <property type="project" value="UniProtKB-SubCell"/>
</dbReference>
<dbReference type="PROSITE" id="PS50109">
    <property type="entry name" value="HIS_KIN"/>
    <property type="match status" value="1"/>
</dbReference>
<feature type="domain" description="Histidine kinase" evidence="12">
    <location>
        <begin position="259"/>
        <end position="468"/>
    </location>
</feature>
<evidence type="ECO:0000256" key="7">
    <source>
        <dbReference type="ARBA" id="ARBA00022741"/>
    </source>
</evidence>
<dbReference type="SUPFAM" id="SSF55874">
    <property type="entry name" value="ATPase domain of HSP90 chaperone/DNA topoisomerase II/histidine kinase"/>
    <property type="match status" value="1"/>
</dbReference>
<dbReference type="GO" id="GO:0005524">
    <property type="term" value="F:ATP binding"/>
    <property type="evidence" value="ECO:0007669"/>
    <property type="project" value="UniProtKB-KW"/>
</dbReference>
<dbReference type="PRINTS" id="PR00344">
    <property type="entry name" value="BCTRLSENSOR"/>
</dbReference>
<dbReference type="SMART" id="SM00387">
    <property type="entry name" value="HATPase_c"/>
    <property type="match status" value="1"/>
</dbReference>
<sequence length="489" mass="50605">MPCAVRVPLLAGLVVFVVALATGQLVLWGMGRQLDREAERVGRVYLDGLSAAVLPALRAGDGAALQAALDRALGFQEGIAERRLVVATPAGTPLAAAGIGPEPGWPAPFNRGVLGTAWEYSEDGDAVWAQRPLPDDAGEVVALVAAKLDLSPLARHRKRLELGLFGIAAGLAGLGAALAVLTARRAIRPVLSVAEALGRAGAGELRPIPAEARPAPGTEAARLAAAFDGMVARLAERERLAERLAERERAALLGRLAATLAHEVRNPLAGMLTAVETARDFGDDPAERREALEVLERGLQQIDRVVTSTLALHRDEGPPRPLSPADLEDLQLLVAPEARRRGVVLDWRVALPRPFPADAPRVRQAVLNLLLNAVSVTPAGAAVVLEAGVAAEGWLEVAVTDAGAGLPGEARVQLGLDPGPAEDTAPAGAGLGLEVVRELGRRLGAQLAVSAGPESLGTRIALRLPPRDGLPAETAPAGPGRGTPAEVPA</sequence>
<evidence type="ECO:0000313" key="14">
    <source>
        <dbReference type="EMBL" id="MCB4821322.1"/>
    </source>
</evidence>
<dbReference type="AlphaFoldDB" id="A0A9X1IB91"/>
<dbReference type="Gene3D" id="3.30.565.10">
    <property type="entry name" value="Histidine kinase-like ATPase, C-terminal domain"/>
    <property type="match status" value="1"/>
</dbReference>
<dbReference type="InterPro" id="IPR004358">
    <property type="entry name" value="Sig_transdc_His_kin-like_C"/>
</dbReference>
<evidence type="ECO:0000256" key="4">
    <source>
        <dbReference type="ARBA" id="ARBA00022475"/>
    </source>
</evidence>
<keyword evidence="8 14" id="KW-0418">Kinase</keyword>
<reference evidence="14" key="1">
    <citation type="submission" date="2021-10" db="EMBL/GenBank/DDBJ databases">
        <title>Roseicella aerolatum sp. nov., isolated from aerosols of e-waste dismantling site.</title>
        <authorList>
            <person name="Qin T."/>
        </authorList>
    </citation>
    <scope>NUCLEOTIDE SEQUENCE</scope>
    <source>
        <strain evidence="14">GB24</strain>
    </source>
</reference>
<dbReference type="InterPro" id="IPR003660">
    <property type="entry name" value="HAMP_dom"/>
</dbReference>
<dbReference type="EMBL" id="JAJAQI010000007">
    <property type="protein sequence ID" value="MCB4821322.1"/>
    <property type="molecule type" value="Genomic_DNA"/>
</dbReference>
<comment type="subcellular location">
    <subcellularLocation>
        <location evidence="2">Cell membrane</location>
        <topology evidence="2">Multi-pass membrane protein</topology>
    </subcellularLocation>
</comment>
<dbReference type="SMART" id="SM00388">
    <property type="entry name" value="HisKA"/>
    <property type="match status" value="1"/>
</dbReference>
<keyword evidence="11" id="KW-1133">Transmembrane helix</keyword>
<feature type="domain" description="HAMP" evidence="13">
    <location>
        <begin position="184"/>
        <end position="239"/>
    </location>
</feature>
<dbReference type="InterPro" id="IPR003594">
    <property type="entry name" value="HATPase_dom"/>
</dbReference>
<accession>A0A9X1IB91</accession>
<dbReference type="Pfam" id="PF02518">
    <property type="entry name" value="HATPase_c"/>
    <property type="match status" value="1"/>
</dbReference>
<evidence type="ECO:0000256" key="1">
    <source>
        <dbReference type="ARBA" id="ARBA00000085"/>
    </source>
</evidence>
<keyword evidence="7" id="KW-0547">Nucleotide-binding</keyword>
<dbReference type="PANTHER" id="PTHR44936:SF10">
    <property type="entry name" value="SENSOR PROTEIN RSTB"/>
    <property type="match status" value="1"/>
</dbReference>
<evidence type="ECO:0000256" key="3">
    <source>
        <dbReference type="ARBA" id="ARBA00012438"/>
    </source>
</evidence>
<dbReference type="SMART" id="SM00304">
    <property type="entry name" value="HAMP"/>
    <property type="match status" value="1"/>
</dbReference>
<dbReference type="EC" id="2.7.13.3" evidence="3"/>
<evidence type="ECO:0000313" key="15">
    <source>
        <dbReference type="Proteomes" id="UP001139311"/>
    </source>
</evidence>
<evidence type="ECO:0000259" key="12">
    <source>
        <dbReference type="PROSITE" id="PS50109"/>
    </source>
</evidence>
<keyword evidence="11" id="KW-0472">Membrane</keyword>
<evidence type="ECO:0000256" key="9">
    <source>
        <dbReference type="ARBA" id="ARBA00022840"/>
    </source>
</evidence>
<dbReference type="CDD" id="cd00082">
    <property type="entry name" value="HisKA"/>
    <property type="match status" value="1"/>
</dbReference>
<evidence type="ECO:0000256" key="10">
    <source>
        <dbReference type="SAM" id="MobiDB-lite"/>
    </source>
</evidence>
<keyword evidence="9" id="KW-0067">ATP-binding</keyword>
<dbReference type="GO" id="GO:0000155">
    <property type="term" value="F:phosphorelay sensor kinase activity"/>
    <property type="evidence" value="ECO:0007669"/>
    <property type="project" value="InterPro"/>
</dbReference>
<keyword evidence="15" id="KW-1185">Reference proteome</keyword>
<dbReference type="SUPFAM" id="SSF47384">
    <property type="entry name" value="Homodimeric domain of signal transducing histidine kinase"/>
    <property type="match status" value="1"/>
</dbReference>
<protein>
    <recommendedName>
        <fullName evidence="3">histidine kinase</fullName>
        <ecNumber evidence="3">2.7.13.3</ecNumber>
    </recommendedName>
</protein>
<feature type="transmembrane region" description="Helical" evidence="11">
    <location>
        <begin position="162"/>
        <end position="183"/>
    </location>
</feature>
<dbReference type="Gene3D" id="6.10.340.10">
    <property type="match status" value="1"/>
</dbReference>
<evidence type="ECO:0000256" key="2">
    <source>
        <dbReference type="ARBA" id="ARBA00004651"/>
    </source>
</evidence>
<dbReference type="PANTHER" id="PTHR44936">
    <property type="entry name" value="SENSOR PROTEIN CREC"/>
    <property type="match status" value="1"/>
</dbReference>
<keyword evidence="6" id="KW-0808">Transferase</keyword>
<keyword evidence="11" id="KW-0812">Transmembrane</keyword>
<dbReference type="InterPro" id="IPR050980">
    <property type="entry name" value="2C_sensor_his_kinase"/>
</dbReference>
<evidence type="ECO:0000256" key="11">
    <source>
        <dbReference type="SAM" id="Phobius"/>
    </source>
</evidence>
<dbReference type="Proteomes" id="UP001139311">
    <property type="component" value="Unassembled WGS sequence"/>
</dbReference>
<dbReference type="Pfam" id="PF00512">
    <property type="entry name" value="HisKA"/>
    <property type="match status" value="1"/>
</dbReference>
<evidence type="ECO:0000259" key="13">
    <source>
        <dbReference type="PROSITE" id="PS50885"/>
    </source>
</evidence>
<dbReference type="InterPro" id="IPR036890">
    <property type="entry name" value="HATPase_C_sf"/>
</dbReference>